<evidence type="ECO:0000313" key="7">
    <source>
        <dbReference type="EMBL" id="GER60300.1"/>
    </source>
</evidence>
<dbReference type="RefSeq" id="WP_235904712.1">
    <property type="nucleotide sequence ID" value="NZ_BKCG01000007.1"/>
</dbReference>
<dbReference type="GO" id="GO:0005886">
    <property type="term" value="C:plasma membrane"/>
    <property type="evidence" value="ECO:0007669"/>
    <property type="project" value="UniProtKB-SubCell"/>
</dbReference>
<dbReference type="PANTHER" id="PTHR39087">
    <property type="entry name" value="UPF0104 MEMBRANE PROTEIN MJ1595"/>
    <property type="match status" value="1"/>
</dbReference>
<keyword evidence="4 6" id="KW-1133">Transmembrane helix</keyword>
<keyword evidence="5 6" id="KW-0472">Membrane</keyword>
<gene>
    <name evidence="7" type="ORF">ULMA_24080</name>
</gene>
<accession>A0A5J4J350</accession>
<dbReference type="NCBIfam" id="TIGR00374">
    <property type="entry name" value="flippase-like domain"/>
    <property type="match status" value="1"/>
</dbReference>
<protein>
    <submittedName>
        <fullName evidence="7">Membrane protein</fullName>
    </submittedName>
</protein>
<feature type="transmembrane region" description="Helical" evidence="6">
    <location>
        <begin position="46"/>
        <end position="65"/>
    </location>
</feature>
<evidence type="ECO:0000256" key="2">
    <source>
        <dbReference type="ARBA" id="ARBA00022475"/>
    </source>
</evidence>
<feature type="transmembrane region" description="Helical" evidence="6">
    <location>
        <begin position="129"/>
        <end position="147"/>
    </location>
</feature>
<evidence type="ECO:0000256" key="3">
    <source>
        <dbReference type="ARBA" id="ARBA00022692"/>
    </source>
</evidence>
<feature type="transmembrane region" description="Helical" evidence="6">
    <location>
        <begin position="162"/>
        <end position="181"/>
    </location>
</feature>
<keyword evidence="3 6" id="KW-0812">Transmembrane</keyword>
<comment type="subcellular location">
    <subcellularLocation>
        <location evidence="1">Cell membrane</location>
        <topology evidence="1">Multi-pass membrane protein</topology>
    </subcellularLocation>
</comment>
<feature type="transmembrane region" description="Helical" evidence="6">
    <location>
        <begin position="243"/>
        <end position="261"/>
    </location>
</feature>
<name>A0A5J4J350_9FLAO</name>
<dbReference type="Pfam" id="PF03706">
    <property type="entry name" value="LPG_synthase_TM"/>
    <property type="match status" value="1"/>
</dbReference>
<reference evidence="7 8" key="1">
    <citation type="submission" date="2019-08" db="EMBL/GenBank/DDBJ databases">
        <title>Draft genome sequence of Ulvibacter marinus type strain NBRC 109484.</title>
        <authorList>
            <person name="Kawano K."/>
            <person name="Ushijima N."/>
            <person name="Kihara M."/>
            <person name="Itoh H."/>
        </authorList>
    </citation>
    <scope>NUCLEOTIDE SEQUENCE [LARGE SCALE GENOMIC DNA]</scope>
    <source>
        <strain evidence="7 8">NBRC 109484</strain>
    </source>
</reference>
<feature type="transmembrane region" description="Helical" evidence="6">
    <location>
        <begin position="215"/>
        <end position="237"/>
    </location>
</feature>
<proteinExistence type="predicted"/>
<feature type="transmembrane region" description="Helical" evidence="6">
    <location>
        <begin position="292"/>
        <end position="316"/>
    </location>
</feature>
<sequence length="322" mass="36163">MNKIISKFLQIGIPLGFGIFLIWFTYNKFTPEQFVELKAYFSNANYGIVVLSVLLSVLSHFLRAYRWNFMLQPLGYKPKLANNFMAISIAYLMNIFIPKSGEVSRGLIMDKYEKIPFEKGFGSIISERIVDLIFLMIFTFTALFLKFDVLYEYIASSIPKKLMYAAGIGFIVFSIALIFLLKFKTFTIPAKIKNFIDGLKDGVLSIVKMKKKKAFILHSLFIWGLYVASFYTATHALIETSSIPLSTIIIAFVVGSFTFAFTNSGFGTYPAAIAGILVLFAVPFTVGTAFGWIVWISNITSIVVIGVISLITLPLYNKNKLA</sequence>
<keyword evidence="8" id="KW-1185">Reference proteome</keyword>
<evidence type="ECO:0000256" key="6">
    <source>
        <dbReference type="SAM" id="Phobius"/>
    </source>
</evidence>
<keyword evidence="2" id="KW-1003">Cell membrane</keyword>
<organism evidence="7 8">
    <name type="scientific">Patiriisocius marinus</name>
    <dbReference type="NCBI Taxonomy" id="1397112"/>
    <lineage>
        <taxon>Bacteria</taxon>
        <taxon>Pseudomonadati</taxon>
        <taxon>Bacteroidota</taxon>
        <taxon>Flavobacteriia</taxon>
        <taxon>Flavobacteriales</taxon>
        <taxon>Flavobacteriaceae</taxon>
        <taxon>Patiriisocius</taxon>
    </lineage>
</organism>
<evidence type="ECO:0000256" key="5">
    <source>
        <dbReference type="ARBA" id="ARBA00023136"/>
    </source>
</evidence>
<evidence type="ECO:0000256" key="4">
    <source>
        <dbReference type="ARBA" id="ARBA00022989"/>
    </source>
</evidence>
<evidence type="ECO:0000313" key="8">
    <source>
        <dbReference type="Proteomes" id="UP000326509"/>
    </source>
</evidence>
<dbReference type="AlphaFoldDB" id="A0A5J4J350"/>
<comment type="caution">
    <text evidence="7">The sequence shown here is derived from an EMBL/GenBank/DDBJ whole genome shotgun (WGS) entry which is preliminary data.</text>
</comment>
<feature type="transmembrane region" description="Helical" evidence="6">
    <location>
        <begin position="7"/>
        <end position="26"/>
    </location>
</feature>
<dbReference type="PANTHER" id="PTHR39087:SF2">
    <property type="entry name" value="UPF0104 MEMBRANE PROTEIN MJ1595"/>
    <property type="match status" value="1"/>
</dbReference>
<dbReference type="EMBL" id="BKCG01000007">
    <property type="protein sequence ID" value="GER60300.1"/>
    <property type="molecule type" value="Genomic_DNA"/>
</dbReference>
<evidence type="ECO:0000256" key="1">
    <source>
        <dbReference type="ARBA" id="ARBA00004651"/>
    </source>
</evidence>
<dbReference type="InterPro" id="IPR022791">
    <property type="entry name" value="L-PG_synthase/AglD"/>
</dbReference>
<dbReference type="Proteomes" id="UP000326509">
    <property type="component" value="Unassembled WGS sequence"/>
</dbReference>
<feature type="transmembrane region" description="Helical" evidence="6">
    <location>
        <begin position="268"/>
        <end position="286"/>
    </location>
</feature>